<comment type="caution">
    <text evidence="1">The sequence shown here is derived from an EMBL/GenBank/DDBJ whole genome shotgun (WGS) entry which is preliminary data.</text>
</comment>
<organism evidence="1 2">
    <name type="scientific">Ixodes persulcatus</name>
    <name type="common">Taiga tick</name>
    <dbReference type="NCBI Taxonomy" id="34615"/>
    <lineage>
        <taxon>Eukaryota</taxon>
        <taxon>Metazoa</taxon>
        <taxon>Ecdysozoa</taxon>
        <taxon>Arthropoda</taxon>
        <taxon>Chelicerata</taxon>
        <taxon>Arachnida</taxon>
        <taxon>Acari</taxon>
        <taxon>Parasitiformes</taxon>
        <taxon>Ixodida</taxon>
        <taxon>Ixodoidea</taxon>
        <taxon>Ixodidae</taxon>
        <taxon>Ixodinae</taxon>
        <taxon>Ixodes</taxon>
    </lineage>
</organism>
<reference evidence="1 2" key="1">
    <citation type="journal article" date="2020" name="Cell">
        <title>Large-Scale Comparative Analyses of Tick Genomes Elucidate Their Genetic Diversity and Vector Capacities.</title>
        <authorList>
            <consortium name="Tick Genome and Microbiome Consortium (TIGMIC)"/>
            <person name="Jia N."/>
            <person name="Wang J."/>
            <person name="Shi W."/>
            <person name="Du L."/>
            <person name="Sun Y."/>
            <person name="Zhan W."/>
            <person name="Jiang J.F."/>
            <person name="Wang Q."/>
            <person name="Zhang B."/>
            <person name="Ji P."/>
            <person name="Bell-Sakyi L."/>
            <person name="Cui X.M."/>
            <person name="Yuan T.T."/>
            <person name="Jiang B.G."/>
            <person name="Yang W.F."/>
            <person name="Lam T.T."/>
            <person name="Chang Q.C."/>
            <person name="Ding S.J."/>
            <person name="Wang X.J."/>
            <person name="Zhu J.G."/>
            <person name="Ruan X.D."/>
            <person name="Zhao L."/>
            <person name="Wei J.T."/>
            <person name="Ye R.Z."/>
            <person name="Que T.C."/>
            <person name="Du C.H."/>
            <person name="Zhou Y.H."/>
            <person name="Cheng J.X."/>
            <person name="Dai P.F."/>
            <person name="Guo W.B."/>
            <person name="Han X.H."/>
            <person name="Huang E.J."/>
            <person name="Li L.F."/>
            <person name="Wei W."/>
            <person name="Gao Y.C."/>
            <person name="Liu J.Z."/>
            <person name="Shao H.Z."/>
            <person name="Wang X."/>
            <person name="Wang C.C."/>
            <person name="Yang T.C."/>
            <person name="Huo Q.B."/>
            <person name="Li W."/>
            <person name="Chen H.Y."/>
            <person name="Chen S.E."/>
            <person name="Zhou L.G."/>
            <person name="Ni X.B."/>
            <person name="Tian J.H."/>
            <person name="Sheng Y."/>
            <person name="Liu T."/>
            <person name="Pan Y.S."/>
            <person name="Xia L.Y."/>
            <person name="Li J."/>
            <person name="Zhao F."/>
            <person name="Cao W.C."/>
        </authorList>
    </citation>
    <scope>NUCLEOTIDE SEQUENCE [LARGE SCALE GENOMIC DNA]</scope>
    <source>
        <strain evidence="1">Iper-2018</strain>
    </source>
</reference>
<evidence type="ECO:0000313" key="2">
    <source>
        <dbReference type="Proteomes" id="UP000805193"/>
    </source>
</evidence>
<evidence type="ECO:0000313" key="1">
    <source>
        <dbReference type="EMBL" id="KAG0418278.1"/>
    </source>
</evidence>
<name>A0AC60PEB0_IXOPE</name>
<feature type="non-terminal residue" evidence="1">
    <location>
        <position position="138"/>
    </location>
</feature>
<dbReference type="Proteomes" id="UP000805193">
    <property type="component" value="Unassembled WGS sequence"/>
</dbReference>
<accession>A0AC60PEB0</accession>
<feature type="non-terminal residue" evidence="1">
    <location>
        <position position="1"/>
    </location>
</feature>
<sequence>HVAKELWKLAVSTRSAAEHTAMAASERPMQPIWRPDDHYFEIPRNVERRAAWLKRISRQGTAKGSPWQPASRSVVCSRHFIDKDYREGCKRKLLRSSAIPTVFPEYPSYLQGGDCPKRRKLSRQENDGTQSDRRSNQE</sequence>
<dbReference type="EMBL" id="JABSTQ010010749">
    <property type="protein sequence ID" value="KAG0418278.1"/>
    <property type="molecule type" value="Genomic_DNA"/>
</dbReference>
<protein>
    <submittedName>
        <fullName evidence="1">Uncharacterized protein</fullName>
    </submittedName>
</protein>
<keyword evidence="2" id="KW-1185">Reference proteome</keyword>
<proteinExistence type="predicted"/>
<gene>
    <name evidence="1" type="ORF">HPB47_004982</name>
</gene>